<dbReference type="Proteomes" id="UP001501207">
    <property type="component" value="Unassembled WGS sequence"/>
</dbReference>
<dbReference type="InterPro" id="IPR000086">
    <property type="entry name" value="NUDIX_hydrolase_dom"/>
</dbReference>
<evidence type="ECO:0000313" key="5">
    <source>
        <dbReference type="Proteomes" id="UP001501207"/>
    </source>
</evidence>
<feature type="domain" description="Nudix hydrolase" evidence="3">
    <location>
        <begin position="14"/>
        <end position="141"/>
    </location>
</feature>
<proteinExistence type="predicted"/>
<evidence type="ECO:0000313" key="4">
    <source>
        <dbReference type="EMBL" id="GAA4318089.1"/>
    </source>
</evidence>
<evidence type="ECO:0000256" key="1">
    <source>
        <dbReference type="ARBA" id="ARBA00001946"/>
    </source>
</evidence>
<reference evidence="5" key="1">
    <citation type="journal article" date="2019" name="Int. J. Syst. Evol. Microbiol.">
        <title>The Global Catalogue of Microorganisms (GCM) 10K type strain sequencing project: providing services to taxonomists for standard genome sequencing and annotation.</title>
        <authorList>
            <consortium name="The Broad Institute Genomics Platform"/>
            <consortium name="The Broad Institute Genome Sequencing Center for Infectious Disease"/>
            <person name="Wu L."/>
            <person name="Ma J."/>
        </authorList>
    </citation>
    <scope>NUCLEOTIDE SEQUENCE [LARGE SCALE GENOMIC DNA]</scope>
    <source>
        <strain evidence="5">JCM 17664</strain>
    </source>
</reference>
<dbReference type="InterPro" id="IPR015797">
    <property type="entry name" value="NUDIX_hydrolase-like_dom_sf"/>
</dbReference>
<evidence type="ECO:0000256" key="2">
    <source>
        <dbReference type="ARBA" id="ARBA00022801"/>
    </source>
</evidence>
<comment type="cofactor">
    <cofactor evidence="1">
        <name>Mg(2+)</name>
        <dbReference type="ChEBI" id="CHEBI:18420"/>
    </cofactor>
</comment>
<dbReference type="EMBL" id="BAABFN010000021">
    <property type="protein sequence ID" value="GAA4318089.1"/>
    <property type="molecule type" value="Genomic_DNA"/>
</dbReference>
<keyword evidence="5" id="KW-1185">Reference proteome</keyword>
<comment type="caution">
    <text evidence="4">The sequence shown here is derived from an EMBL/GenBank/DDBJ whole genome shotgun (WGS) entry which is preliminary data.</text>
</comment>
<dbReference type="Pfam" id="PF00293">
    <property type="entry name" value="NUDIX"/>
    <property type="match status" value="1"/>
</dbReference>
<sequence>MESTSPSPGYYPFNVRVYGICINAQQQVLVSDEYIKGGFYTKFPGGGLEYGEGTRDCLKREWAEELFQEAEIGEHLYTTDFFQESAFGDGRQIISVYYRVKPVSPFVLPFKEKPFDFDELRDQAEVFRWINREDFSAHSVTLPIDKVVAEIIKDMEFEI</sequence>
<protein>
    <recommendedName>
        <fullName evidence="3">Nudix hydrolase domain-containing protein</fullName>
    </recommendedName>
</protein>
<evidence type="ECO:0000259" key="3">
    <source>
        <dbReference type="Pfam" id="PF00293"/>
    </source>
</evidence>
<dbReference type="PANTHER" id="PTHR43046:SF14">
    <property type="entry name" value="MUTT_NUDIX FAMILY PROTEIN"/>
    <property type="match status" value="1"/>
</dbReference>
<accession>A0ABP8G5W9</accession>
<keyword evidence="2" id="KW-0378">Hydrolase</keyword>
<dbReference type="PANTHER" id="PTHR43046">
    <property type="entry name" value="GDP-MANNOSE MANNOSYL HYDROLASE"/>
    <property type="match status" value="1"/>
</dbReference>
<name>A0ABP8G5W9_9BACT</name>
<organism evidence="4 5">
    <name type="scientific">Compostibacter hankyongensis</name>
    <dbReference type="NCBI Taxonomy" id="1007089"/>
    <lineage>
        <taxon>Bacteria</taxon>
        <taxon>Pseudomonadati</taxon>
        <taxon>Bacteroidota</taxon>
        <taxon>Chitinophagia</taxon>
        <taxon>Chitinophagales</taxon>
        <taxon>Chitinophagaceae</taxon>
        <taxon>Compostibacter</taxon>
    </lineage>
</organism>
<dbReference type="SUPFAM" id="SSF55811">
    <property type="entry name" value="Nudix"/>
    <property type="match status" value="1"/>
</dbReference>
<gene>
    <name evidence="4" type="ORF">GCM10023143_30570</name>
</gene>
<dbReference type="Gene3D" id="3.90.79.10">
    <property type="entry name" value="Nucleoside Triphosphate Pyrophosphohydrolase"/>
    <property type="match status" value="1"/>
</dbReference>
<dbReference type="RefSeq" id="WP_344980932.1">
    <property type="nucleotide sequence ID" value="NZ_BAABFN010000021.1"/>
</dbReference>